<gene>
    <name evidence="2" type="ORF">JYK02_22970</name>
</gene>
<keyword evidence="3" id="KW-1185">Reference proteome</keyword>
<evidence type="ECO:0000313" key="3">
    <source>
        <dbReference type="Proteomes" id="UP000664052"/>
    </source>
</evidence>
<dbReference type="RefSeq" id="WP_207054031.1">
    <property type="nucleotide sequence ID" value="NZ_JAFIMU010000007.1"/>
</dbReference>
<evidence type="ECO:0000313" key="2">
    <source>
        <dbReference type="EMBL" id="MBN8230377.1"/>
    </source>
</evidence>
<reference evidence="2 3" key="1">
    <citation type="submission" date="2021-02" db="EMBL/GenBank/DDBJ databases">
        <title>De Novo genome assembly of isolated myxobacteria.</title>
        <authorList>
            <person name="Stevens D.C."/>
        </authorList>
    </citation>
    <scope>NUCLEOTIDE SEQUENCE [LARGE SCALE GENOMIC DNA]</scope>
    <source>
        <strain evidence="2 3">ATCC 29039</strain>
    </source>
</reference>
<comment type="caution">
    <text evidence="2">The sequence shown here is derived from an EMBL/GenBank/DDBJ whole genome shotgun (WGS) entry which is preliminary data.</text>
</comment>
<feature type="region of interest" description="Disordered" evidence="1">
    <location>
        <begin position="1"/>
        <end position="52"/>
    </location>
</feature>
<dbReference type="EMBL" id="JAFIMU010000007">
    <property type="protein sequence ID" value="MBN8230377.1"/>
    <property type="molecule type" value="Genomic_DNA"/>
</dbReference>
<proteinExistence type="predicted"/>
<name>A0ABS3DGB3_9BACT</name>
<feature type="compositionally biased region" description="Pro residues" evidence="1">
    <location>
        <begin position="42"/>
        <end position="52"/>
    </location>
</feature>
<sequence length="52" mass="5769">MPRRPQQSLPEKPLPAPAELEAKTLVTSPFSRDEFENDLPDKPPPGPAGFDR</sequence>
<accession>A0ABS3DGB3</accession>
<organism evidence="2 3">
    <name type="scientific">Corallococcus macrosporus</name>
    <dbReference type="NCBI Taxonomy" id="35"/>
    <lineage>
        <taxon>Bacteria</taxon>
        <taxon>Pseudomonadati</taxon>
        <taxon>Myxococcota</taxon>
        <taxon>Myxococcia</taxon>
        <taxon>Myxococcales</taxon>
        <taxon>Cystobacterineae</taxon>
        <taxon>Myxococcaceae</taxon>
        <taxon>Corallococcus</taxon>
    </lineage>
</organism>
<protein>
    <submittedName>
        <fullName evidence="2">Uncharacterized protein</fullName>
    </submittedName>
</protein>
<dbReference type="Proteomes" id="UP000664052">
    <property type="component" value="Unassembled WGS sequence"/>
</dbReference>
<evidence type="ECO:0000256" key="1">
    <source>
        <dbReference type="SAM" id="MobiDB-lite"/>
    </source>
</evidence>